<dbReference type="GO" id="GO:0035925">
    <property type="term" value="F:mRNA 3'-UTR AU-rich region binding"/>
    <property type="evidence" value="ECO:0007669"/>
    <property type="project" value="TreeGrafter"/>
</dbReference>
<comment type="caution">
    <text evidence="5">The sequence shown here is derived from an EMBL/GenBank/DDBJ whole genome shotgun (WGS) entry which is preliminary data.</text>
</comment>
<keyword evidence="1" id="KW-0521">NADP</keyword>
<organism evidence="5 6">
    <name type="scientific">Nonomuraea longispora</name>
    <dbReference type="NCBI Taxonomy" id="1848320"/>
    <lineage>
        <taxon>Bacteria</taxon>
        <taxon>Bacillati</taxon>
        <taxon>Actinomycetota</taxon>
        <taxon>Actinomycetes</taxon>
        <taxon>Streptosporangiales</taxon>
        <taxon>Streptosporangiaceae</taxon>
        <taxon>Nonomuraea</taxon>
    </lineage>
</organism>
<dbReference type="Proteomes" id="UP000295157">
    <property type="component" value="Unassembled WGS sequence"/>
</dbReference>
<dbReference type="Pfam" id="PF00107">
    <property type="entry name" value="ADH_zinc_N"/>
    <property type="match status" value="1"/>
</dbReference>
<evidence type="ECO:0000256" key="3">
    <source>
        <dbReference type="SAM" id="MobiDB-lite"/>
    </source>
</evidence>
<protein>
    <submittedName>
        <fullName evidence="5">Oxidoreductase</fullName>
    </submittedName>
</protein>
<dbReference type="SUPFAM" id="SSF51735">
    <property type="entry name" value="NAD(P)-binding Rossmann-fold domains"/>
    <property type="match status" value="1"/>
</dbReference>
<reference evidence="5 6" key="1">
    <citation type="submission" date="2019-02" db="EMBL/GenBank/DDBJ databases">
        <title>Draft genome sequences of novel Actinobacteria.</title>
        <authorList>
            <person name="Sahin N."/>
            <person name="Ay H."/>
            <person name="Saygin H."/>
        </authorList>
    </citation>
    <scope>NUCLEOTIDE SEQUENCE [LARGE SCALE GENOMIC DNA]</scope>
    <source>
        <strain evidence="5 6">KC201</strain>
    </source>
</reference>
<name>A0A4R4N6I6_9ACTN</name>
<dbReference type="GO" id="GO:0003960">
    <property type="term" value="F:quinone reductase (NADPH) activity"/>
    <property type="evidence" value="ECO:0007669"/>
    <property type="project" value="TreeGrafter"/>
</dbReference>
<feature type="region of interest" description="Disordered" evidence="3">
    <location>
        <begin position="1"/>
        <end position="25"/>
    </location>
</feature>
<dbReference type="CDD" id="cd08244">
    <property type="entry name" value="MDR_enoyl_red"/>
    <property type="match status" value="1"/>
</dbReference>
<evidence type="ECO:0000259" key="4">
    <source>
        <dbReference type="SMART" id="SM00829"/>
    </source>
</evidence>
<sequence length="326" mass="33020">MRAIRQHAFGGPEELRMEEVPDPHPAGDQVRIRVESAGVHVLDTVIRQGGGGPRVAPRLPMTPGREVAGTIDEVAAAADAALLGRRVVADLGLASGGYAELALAPAAAVHVLPDDVDADCAVAMVGTGRTTMAILELAAPTAADVVLVTAAAGGIGTLLVQACRSAGATVVGVAGGPGKVALARRTGADHAIDYTRPGWPDEVRDAVAGRPVTLALDGVGGQIGRSALELLGVTGRLVMFGSSSGSLTELSTGDLFSRGISAASAIGARILQRPGGTRTLERDALEALTHGRLVPVIGQRFALTDAPAAHIALQSRATTGKTVLRP</sequence>
<dbReference type="InterPro" id="IPR011032">
    <property type="entry name" value="GroES-like_sf"/>
</dbReference>
<dbReference type="GO" id="GO:0005829">
    <property type="term" value="C:cytosol"/>
    <property type="evidence" value="ECO:0007669"/>
    <property type="project" value="TreeGrafter"/>
</dbReference>
<proteinExistence type="predicted"/>
<dbReference type="EMBL" id="SMJZ01000089">
    <property type="protein sequence ID" value="TDC04449.1"/>
    <property type="molecule type" value="Genomic_DNA"/>
</dbReference>
<dbReference type="SUPFAM" id="SSF50129">
    <property type="entry name" value="GroES-like"/>
    <property type="match status" value="1"/>
</dbReference>
<feature type="domain" description="Enoyl reductase (ER)" evidence="4">
    <location>
        <begin position="10"/>
        <end position="324"/>
    </location>
</feature>
<accession>A0A4R4N6I6</accession>
<evidence type="ECO:0000256" key="2">
    <source>
        <dbReference type="ARBA" id="ARBA00023002"/>
    </source>
</evidence>
<dbReference type="OrthoDB" id="5195079at2"/>
<evidence type="ECO:0000313" key="6">
    <source>
        <dbReference type="Proteomes" id="UP000295157"/>
    </source>
</evidence>
<dbReference type="Gene3D" id="3.40.50.720">
    <property type="entry name" value="NAD(P)-binding Rossmann-like Domain"/>
    <property type="match status" value="1"/>
</dbReference>
<dbReference type="PANTHER" id="PTHR48106:SF13">
    <property type="entry name" value="QUINONE OXIDOREDUCTASE-RELATED"/>
    <property type="match status" value="1"/>
</dbReference>
<dbReference type="AlphaFoldDB" id="A0A4R4N6I6"/>
<dbReference type="Pfam" id="PF08240">
    <property type="entry name" value="ADH_N"/>
    <property type="match status" value="1"/>
</dbReference>
<keyword evidence="2" id="KW-0560">Oxidoreductase</keyword>
<dbReference type="InterPro" id="IPR013154">
    <property type="entry name" value="ADH-like_N"/>
</dbReference>
<dbReference type="RefSeq" id="WP_132334785.1">
    <property type="nucleotide sequence ID" value="NZ_SMJZ01000089.1"/>
</dbReference>
<keyword evidence="6" id="KW-1185">Reference proteome</keyword>
<dbReference type="Gene3D" id="3.90.180.10">
    <property type="entry name" value="Medium-chain alcohol dehydrogenases, catalytic domain"/>
    <property type="match status" value="1"/>
</dbReference>
<dbReference type="InterPro" id="IPR013149">
    <property type="entry name" value="ADH-like_C"/>
</dbReference>
<dbReference type="GO" id="GO:0070402">
    <property type="term" value="F:NADPH binding"/>
    <property type="evidence" value="ECO:0007669"/>
    <property type="project" value="TreeGrafter"/>
</dbReference>
<dbReference type="InterPro" id="IPR036291">
    <property type="entry name" value="NAD(P)-bd_dom_sf"/>
</dbReference>
<evidence type="ECO:0000256" key="1">
    <source>
        <dbReference type="ARBA" id="ARBA00022857"/>
    </source>
</evidence>
<feature type="compositionally biased region" description="Basic and acidic residues" evidence="3">
    <location>
        <begin position="13"/>
        <end position="22"/>
    </location>
</feature>
<gene>
    <name evidence="5" type="ORF">E1267_22950</name>
</gene>
<dbReference type="SMART" id="SM00829">
    <property type="entry name" value="PKS_ER"/>
    <property type="match status" value="1"/>
</dbReference>
<dbReference type="PANTHER" id="PTHR48106">
    <property type="entry name" value="QUINONE OXIDOREDUCTASE PIG3-RELATED"/>
    <property type="match status" value="1"/>
</dbReference>
<evidence type="ECO:0000313" key="5">
    <source>
        <dbReference type="EMBL" id="TDC04449.1"/>
    </source>
</evidence>
<dbReference type="InterPro" id="IPR020843">
    <property type="entry name" value="ER"/>
</dbReference>